<feature type="non-terminal residue" evidence="2">
    <location>
        <position position="1"/>
    </location>
</feature>
<organism evidence="2 3">
    <name type="scientific">Volvox africanus</name>
    <dbReference type="NCBI Taxonomy" id="51714"/>
    <lineage>
        <taxon>Eukaryota</taxon>
        <taxon>Viridiplantae</taxon>
        <taxon>Chlorophyta</taxon>
        <taxon>core chlorophytes</taxon>
        <taxon>Chlorophyceae</taxon>
        <taxon>CS clade</taxon>
        <taxon>Chlamydomonadales</taxon>
        <taxon>Volvocaceae</taxon>
        <taxon>Volvox</taxon>
    </lineage>
</organism>
<keyword evidence="3" id="KW-1185">Reference proteome</keyword>
<accession>A0ABQ5S9B9</accession>
<feature type="compositionally biased region" description="Pro residues" evidence="1">
    <location>
        <begin position="43"/>
        <end position="56"/>
    </location>
</feature>
<evidence type="ECO:0000313" key="3">
    <source>
        <dbReference type="Proteomes" id="UP001165090"/>
    </source>
</evidence>
<sequence>PAPPQPSNLPLLPYQPFAASPAVMLQPAAAHVPSAAVRAVTGPPLPPPPPPPPAPRIMPSLLPGRPAAPASKVSDDRKQLLSQIQIQNQNQNQNLNQADSKFLKHVKSNSMGAYHPARHPASQDGVTSPHQRPHQE</sequence>
<gene>
    <name evidence="2" type="ORF">VaNZ11_009753</name>
</gene>
<comment type="caution">
    <text evidence="2">The sequence shown here is derived from an EMBL/GenBank/DDBJ whole genome shotgun (WGS) entry which is preliminary data.</text>
</comment>
<feature type="region of interest" description="Disordered" evidence="1">
    <location>
        <begin position="30"/>
        <end position="136"/>
    </location>
</feature>
<proteinExistence type="predicted"/>
<feature type="compositionally biased region" description="Low complexity" evidence="1">
    <location>
        <begin position="30"/>
        <end position="40"/>
    </location>
</feature>
<dbReference type="Proteomes" id="UP001165090">
    <property type="component" value="Unassembled WGS sequence"/>
</dbReference>
<evidence type="ECO:0000313" key="2">
    <source>
        <dbReference type="EMBL" id="GLI66043.1"/>
    </source>
</evidence>
<reference evidence="2 3" key="1">
    <citation type="journal article" date="2023" name="IScience">
        <title>Expanded male sex-determining region conserved during the evolution of homothallism in the green alga Volvox.</title>
        <authorList>
            <person name="Yamamoto K."/>
            <person name="Matsuzaki R."/>
            <person name="Mahakham W."/>
            <person name="Heman W."/>
            <person name="Sekimoto H."/>
            <person name="Kawachi M."/>
            <person name="Minakuchi Y."/>
            <person name="Toyoda A."/>
            <person name="Nozaki H."/>
        </authorList>
    </citation>
    <scope>NUCLEOTIDE SEQUENCE [LARGE SCALE GENOMIC DNA]</scope>
    <source>
        <strain evidence="2 3">NIES-4468</strain>
    </source>
</reference>
<feature type="compositionally biased region" description="Low complexity" evidence="1">
    <location>
        <begin position="80"/>
        <end position="97"/>
    </location>
</feature>
<protein>
    <submittedName>
        <fullName evidence="2">Uncharacterized protein</fullName>
    </submittedName>
</protein>
<dbReference type="EMBL" id="BSDZ01000027">
    <property type="protein sequence ID" value="GLI66043.1"/>
    <property type="molecule type" value="Genomic_DNA"/>
</dbReference>
<evidence type="ECO:0000256" key="1">
    <source>
        <dbReference type="SAM" id="MobiDB-lite"/>
    </source>
</evidence>
<name>A0ABQ5S9B9_9CHLO</name>